<organism evidence="3 4">
    <name type="scientific">Brucella pseudogrignonensis</name>
    <dbReference type="NCBI Taxonomy" id="419475"/>
    <lineage>
        <taxon>Bacteria</taxon>
        <taxon>Pseudomonadati</taxon>
        <taxon>Pseudomonadota</taxon>
        <taxon>Alphaproteobacteria</taxon>
        <taxon>Hyphomicrobiales</taxon>
        <taxon>Brucellaceae</taxon>
        <taxon>Brucella/Ochrobactrum group</taxon>
        <taxon>Brucella</taxon>
    </lineage>
</organism>
<comment type="caution">
    <text evidence="3">The sequence shown here is derived from an EMBL/GenBank/DDBJ whole genome shotgun (WGS) entry which is preliminary data.</text>
</comment>
<name>A0A7Y3WWA3_9HYPH</name>
<keyword evidence="1" id="KW-0175">Coiled coil</keyword>
<dbReference type="EMBL" id="PKQI01000001">
    <property type="protein sequence ID" value="NNV19948.1"/>
    <property type="molecule type" value="Genomic_DNA"/>
</dbReference>
<dbReference type="AlphaFoldDB" id="A0A7Y3WWA3"/>
<evidence type="ECO:0000256" key="2">
    <source>
        <dbReference type="SAM" id="MobiDB-lite"/>
    </source>
</evidence>
<accession>A0A7Y3WWA3</accession>
<feature type="compositionally biased region" description="Basic and acidic residues" evidence="2">
    <location>
        <begin position="211"/>
        <end position="220"/>
    </location>
</feature>
<evidence type="ECO:0000313" key="3">
    <source>
        <dbReference type="EMBL" id="NNV19948.1"/>
    </source>
</evidence>
<protein>
    <submittedName>
        <fullName evidence="3">Uncharacterized protein</fullName>
    </submittedName>
</protein>
<reference evidence="3 4" key="1">
    <citation type="submission" date="2018-11" db="EMBL/GenBank/DDBJ databases">
        <title>Genome sequencing and analysis.</title>
        <authorList>
            <person name="Huang Y.-T."/>
        </authorList>
    </citation>
    <scope>NUCLEOTIDE SEQUENCE [LARGE SCALE GENOMIC DNA]</scope>
    <source>
        <strain evidence="3 4">SHIN</strain>
    </source>
</reference>
<proteinExistence type="predicted"/>
<feature type="region of interest" description="Disordered" evidence="2">
    <location>
        <begin position="211"/>
        <end position="256"/>
    </location>
</feature>
<sequence>MQIFDFITPDELDDLPEDESAAFLEFVRIARGRLQERLSQLNPNDENDYDTFQDARHGFVNVVTATARRLNIEPFASMDVPRVKDLSYADYRQFVADVDHYMTQMLFDSRISRRQETVGLSNAAKDNIRTKLHHLREALERSECDERTRARLRARLDEFEKDLEKRRINILAVARVAIEILAVPGALAGTYDVSVKMINQIMQTVGEEKINEDERRRLPPVEKPAALMPPRAEEKKKRDADFGTGFSRDLDAEIPF</sequence>
<dbReference type="RefSeq" id="WP_171379697.1">
    <property type="nucleotide sequence ID" value="NZ_PKQI01000001.1"/>
</dbReference>
<gene>
    <name evidence="3" type="ORF">EHE22_05835</name>
</gene>
<dbReference type="Proteomes" id="UP000526233">
    <property type="component" value="Unassembled WGS sequence"/>
</dbReference>
<evidence type="ECO:0000313" key="4">
    <source>
        <dbReference type="Proteomes" id="UP000526233"/>
    </source>
</evidence>
<feature type="compositionally biased region" description="Basic and acidic residues" evidence="2">
    <location>
        <begin position="231"/>
        <end position="241"/>
    </location>
</feature>
<evidence type="ECO:0000256" key="1">
    <source>
        <dbReference type="SAM" id="Coils"/>
    </source>
</evidence>
<feature type="coiled-coil region" evidence="1">
    <location>
        <begin position="125"/>
        <end position="169"/>
    </location>
</feature>